<feature type="domain" description="Phage capsid-like C-terminal" evidence="3">
    <location>
        <begin position="369"/>
        <end position="569"/>
    </location>
</feature>
<comment type="subcellular location">
    <subcellularLocation>
        <location evidence="1">Virion</location>
    </subcellularLocation>
</comment>
<dbReference type="Gene3D" id="3.30.2400.10">
    <property type="entry name" value="Major capsid protein gp5"/>
    <property type="match status" value="1"/>
</dbReference>
<dbReference type="KEGG" id="hbi:HBZC1_17750"/>
<evidence type="ECO:0000256" key="2">
    <source>
        <dbReference type="SAM" id="MobiDB-lite"/>
    </source>
</evidence>
<evidence type="ECO:0000256" key="1">
    <source>
        <dbReference type="ARBA" id="ARBA00004328"/>
    </source>
</evidence>
<feature type="region of interest" description="Disordered" evidence="2">
    <location>
        <begin position="210"/>
        <end position="244"/>
    </location>
</feature>
<dbReference type="Pfam" id="PF05065">
    <property type="entry name" value="Phage_capsid"/>
    <property type="match status" value="1"/>
</dbReference>
<evidence type="ECO:0000259" key="3">
    <source>
        <dbReference type="Pfam" id="PF05065"/>
    </source>
</evidence>
<dbReference type="STRING" id="1002804.HBZC1_17750"/>
<dbReference type="HOGENOM" id="CLU_475504_0_0_7"/>
<accession>F8KPN2</accession>
<dbReference type="eggNOG" id="COG4653">
    <property type="taxonomic scope" value="Bacteria"/>
</dbReference>
<reference evidence="4 5" key="1">
    <citation type="journal article" date="2011" name="J. Bacteriol.">
        <title>Genome sequence of Helicobacter bizzozeronii strain CIII-1, an isolate from human gastric mucosa.</title>
        <authorList>
            <person name="Schott T."/>
            <person name="Rossi M."/>
            <person name="Hanninen M.L."/>
        </authorList>
    </citation>
    <scope>NUCLEOTIDE SEQUENCE [LARGE SCALE GENOMIC DNA]</scope>
    <source>
        <strain evidence="4 5">CIII-1</strain>
    </source>
</reference>
<dbReference type="NCBIfam" id="TIGR01554">
    <property type="entry name" value="major_cap_HK97"/>
    <property type="match status" value="1"/>
</dbReference>
<dbReference type="InterPro" id="IPR054612">
    <property type="entry name" value="Phage_capsid-like_C"/>
</dbReference>
<dbReference type="Proteomes" id="UP000008387">
    <property type="component" value="Chromosome"/>
</dbReference>
<dbReference type="AlphaFoldDB" id="F8KPN2"/>
<name>F8KPN2_HELBC</name>
<evidence type="ECO:0000313" key="4">
    <source>
        <dbReference type="EMBL" id="CCB80761.1"/>
    </source>
</evidence>
<gene>
    <name evidence="4" type="ordered locus">HBZC1_17750</name>
</gene>
<protein>
    <recommendedName>
        <fullName evidence="3">Phage capsid-like C-terminal domain-containing protein</fullName>
    </recommendedName>
</protein>
<dbReference type="SUPFAM" id="SSF56563">
    <property type="entry name" value="Major capsid protein gp5"/>
    <property type="match status" value="1"/>
</dbReference>
<organism evidence="4 5">
    <name type="scientific">Helicobacter bizzozeronii (strain CIII-1)</name>
    <dbReference type="NCBI Taxonomy" id="1002804"/>
    <lineage>
        <taxon>Bacteria</taxon>
        <taxon>Pseudomonadati</taxon>
        <taxon>Campylobacterota</taxon>
        <taxon>Epsilonproteobacteria</taxon>
        <taxon>Campylobacterales</taxon>
        <taxon>Helicobacteraceae</taxon>
        <taxon>Helicobacter</taxon>
    </lineage>
</organism>
<sequence length="573" mass="63102">MPPKVKRGVLLGATENINLQMPISGGIDEQEKVLSFIAISKDPKIKQFYIDWKELKIKPYYLEVLTDNLNFQATRFYKDHDLRFDSAIGVIKEHKLDESGHKVKVQFFDDVKDSLEAFNKYKNGLSQSVSVGITNSKIEKSDQTHEGLPLRRMVSGDVIELSAVWQGADEKALLTQFAQKLQQGEMMNETPNTDFNALSNAVGAMQNPMPAPNAPSVSAPNAPAVSASMEANPMPTPSPAPSVGLSELQNQIAQMQAKEANNAQIMALGSAMGKEKEALEAIKENKSYQDFSFSLISAKPLAQKPLEKSEANAICSLANYAMNVASGNASRPVELSSGINGLTIDDAYMTRFNAMTSINSTGFVPNIYRADKFIQQVFQESNLLNLCDKMTGLMGVVEIPRETGKITAYWVAEGGTTTESKLGADKITLTPKTIKAKVRVTRQMLNMTPLALESLIIKRMKMEIKALLELGVLYGKADGVCPFKGVFATNGVNWINDFLSAPNFANTMKFEGFLTGQNLNLDSVVFVANNQSRATLKTSRYDNTGRSDRYLLNENGDNLCGYKFVMNNRVRNF</sequence>
<feature type="compositionally biased region" description="Low complexity" evidence="2">
    <location>
        <begin position="210"/>
        <end position="229"/>
    </location>
</feature>
<dbReference type="InterPro" id="IPR024455">
    <property type="entry name" value="Phage_capsid"/>
</dbReference>
<keyword evidence="5" id="KW-1185">Reference proteome</keyword>
<dbReference type="EMBL" id="FR871757">
    <property type="protein sequence ID" value="CCB80761.1"/>
    <property type="molecule type" value="Genomic_DNA"/>
</dbReference>
<evidence type="ECO:0000313" key="5">
    <source>
        <dbReference type="Proteomes" id="UP000008387"/>
    </source>
</evidence>
<proteinExistence type="predicted"/>